<dbReference type="Proteomes" id="UP000799778">
    <property type="component" value="Unassembled WGS sequence"/>
</dbReference>
<dbReference type="PANTHER" id="PTHR47784:SF4">
    <property type="entry name" value="ZN(II)2CYS6 TRANSCRIPTION FACTOR (EUROFUNG)"/>
    <property type="match status" value="1"/>
</dbReference>
<name>A0A6A5XLZ6_9PLEO</name>
<dbReference type="GeneID" id="54287389"/>
<dbReference type="GO" id="GO:0001228">
    <property type="term" value="F:DNA-binding transcription activator activity, RNA polymerase II-specific"/>
    <property type="evidence" value="ECO:0007669"/>
    <property type="project" value="TreeGrafter"/>
</dbReference>
<evidence type="ECO:0000313" key="2">
    <source>
        <dbReference type="Proteomes" id="UP000799778"/>
    </source>
</evidence>
<gene>
    <name evidence="1" type="ORF">BU24DRAFT_433717</name>
</gene>
<proteinExistence type="predicted"/>
<dbReference type="EMBL" id="ML978070">
    <property type="protein sequence ID" value="KAF2014278.1"/>
    <property type="molecule type" value="Genomic_DNA"/>
</dbReference>
<organism evidence="1 2">
    <name type="scientific">Aaosphaeria arxii CBS 175.79</name>
    <dbReference type="NCBI Taxonomy" id="1450172"/>
    <lineage>
        <taxon>Eukaryota</taxon>
        <taxon>Fungi</taxon>
        <taxon>Dikarya</taxon>
        <taxon>Ascomycota</taxon>
        <taxon>Pezizomycotina</taxon>
        <taxon>Dothideomycetes</taxon>
        <taxon>Pleosporomycetidae</taxon>
        <taxon>Pleosporales</taxon>
        <taxon>Pleosporales incertae sedis</taxon>
        <taxon>Aaosphaeria</taxon>
    </lineage>
</organism>
<dbReference type="AlphaFoldDB" id="A0A6A5XLZ6"/>
<keyword evidence="2" id="KW-1185">Reference proteome</keyword>
<dbReference type="RefSeq" id="XP_033382617.1">
    <property type="nucleotide sequence ID" value="XM_033529992.1"/>
</dbReference>
<evidence type="ECO:0000313" key="1">
    <source>
        <dbReference type="EMBL" id="KAF2014278.1"/>
    </source>
</evidence>
<accession>A0A6A5XLZ6</accession>
<dbReference type="InterPro" id="IPR053157">
    <property type="entry name" value="Sterol_Uptake_Regulator"/>
</dbReference>
<reference evidence="1" key="1">
    <citation type="journal article" date="2020" name="Stud. Mycol.">
        <title>101 Dothideomycetes genomes: a test case for predicting lifestyles and emergence of pathogens.</title>
        <authorList>
            <person name="Haridas S."/>
            <person name="Albert R."/>
            <person name="Binder M."/>
            <person name="Bloem J."/>
            <person name="Labutti K."/>
            <person name="Salamov A."/>
            <person name="Andreopoulos B."/>
            <person name="Baker S."/>
            <person name="Barry K."/>
            <person name="Bills G."/>
            <person name="Bluhm B."/>
            <person name="Cannon C."/>
            <person name="Castanera R."/>
            <person name="Culley D."/>
            <person name="Daum C."/>
            <person name="Ezra D."/>
            <person name="Gonzalez J."/>
            <person name="Henrissat B."/>
            <person name="Kuo A."/>
            <person name="Liang C."/>
            <person name="Lipzen A."/>
            <person name="Lutzoni F."/>
            <person name="Magnuson J."/>
            <person name="Mondo S."/>
            <person name="Nolan M."/>
            <person name="Ohm R."/>
            <person name="Pangilinan J."/>
            <person name="Park H.-J."/>
            <person name="Ramirez L."/>
            <person name="Alfaro M."/>
            <person name="Sun H."/>
            <person name="Tritt A."/>
            <person name="Yoshinaga Y."/>
            <person name="Zwiers L.-H."/>
            <person name="Turgeon B."/>
            <person name="Goodwin S."/>
            <person name="Spatafora J."/>
            <person name="Crous P."/>
            <person name="Grigoriev I."/>
        </authorList>
    </citation>
    <scope>NUCLEOTIDE SEQUENCE</scope>
    <source>
        <strain evidence="1">CBS 175.79</strain>
    </source>
</reference>
<evidence type="ECO:0008006" key="3">
    <source>
        <dbReference type="Google" id="ProtNLM"/>
    </source>
</evidence>
<protein>
    <recommendedName>
        <fullName evidence="3">C6 transcription factor</fullName>
    </recommendedName>
</protein>
<dbReference type="PANTHER" id="PTHR47784">
    <property type="entry name" value="STEROL UPTAKE CONTROL PROTEIN 2"/>
    <property type="match status" value="1"/>
</dbReference>
<dbReference type="OrthoDB" id="5386330at2759"/>
<sequence length="333" mass="37971">MPADAPALDHPSTSPVATRESDYNINVTQLRLLHHYTMVTAKTLATHLDAEEVNSVNVVHIAFDHVYLLHSLLALAALHISHMERSRAESRSAYLNLAEQHYATALDSFRLLVSDIDEYNFKAILMFAGTLFPYSCALAMAVSSDLDHAFDIVLSNMVLTRKVRPMVDRFFDAMKSSELGRLIPKDVERIDWSIIKVPTYTELVQLRRFNAVIDQVYPPAIVDAYSNAIHLLEMVFQETTLSPHLPSITLLKIWMHFVTNHYVELLSEKQPGALIIFAHYAVLLHRSDYYWFLQGTAEQILKIADVLVPSEWKSWLDWPKEQIWNQQVPSSAG</sequence>